<dbReference type="InterPro" id="IPR050675">
    <property type="entry name" value="OAF3"/>
</dbReference>
<dbReference type="GO" id="GO:0003677">
    <property type="term" value="F:DNA binding"/>
    <property type="evidence" value="ECO:0007669"/>
    <property type="project" value="UniProtKB-KW"/>
</dbReference>
<evidence type="ECO:0000256" key="4">
    <source>
        <dbReference type="ARBA" id="ARBA00023242"/>
    </source>
</evidence>
<evidence type="ECO:0000256" key="2">
    <source>
        <dbReference type="ARBA" id="ARBA00023125"/>
    </source>
</evidence>
<dbReference type="GO" id="GO:0008270">
    <property type="term" value="F:zinc ion binding"/>
    <property type="evidence" value="ECO:0007669"/>
    <property type="project" value="InterPro"/>
</dbReference>
<reference evidence="7 8" key="1">
    <citation type="journal article" date="2020" name="Genomics">
        <title>Complete, high-quality genomes from long-read metagenomic sequencing of two wolf lichen thalli reveals enigmatic genome architecture.</title>
        <authorList>
            <person name="McKenzie S.K."/>
            <person name="Walston R.F."/>
            <person name="Allen J.L."/>
        </authorList>
    </citation>
    <scope>NUCLEOTIDE SEQUENCE [LARGE SCALE GENOMIC DNA]</scope>
    <source>
        <strain evidence="7">WasteWater2</strain>
    </source>
</reference>
<dbReference type="InterPro" id="IPR001138">
    <property type="entry name" value="Zn2Cys6_DnaBD"/>
</dbReference>
<dbReference type="Pfam" id="PF11951">
    <property type="entry name" value="Fungal_trans_2"/>
    <property type="match status" value="1"/>
</dbReference>
<keyword evidence="4" id="KW-0539">Nucleus</keyword>
<feature type="compositionally biased region" description="Low complexity" evidence="5">
    <location>
        <begin position="195"/>
        <end position="208"/>
    </location>
</feature>
<sequence>MVHSIYLLYFMANIISLHHTGPSPLRTHSIAACPPPRRAPVFPHTTQINLGLHSIMSATKTETEAVKIEPQQAAQPAESPRKRRRRAPATGAADDCFACQERQTKCDRRRPYCTPCLDQGKDCSGYKTQLTWGVGVASRGKLRGLSLPIPKSKRAAQSMDEEDDKKAIGPKKLAKLGPTRRTSDALDGAHLRSPTSATTTGTTGTSTSYNFVNMDPNSSASTTSPSPMLPPPSFDWRAPSSLFHGRDSRQARKRPRRHTLQPLSVPTMHPTRDYGVMPMTASVIGGYGHHDFGLSSQISPMVPSFTGYGIVSPTYKDFSSQSMVQSPCESNFYPSHQTLGWPRDNMSSGLGSNHSNQDYRQQDTFYADLMATANPTDSMLSNQQTFPPHDLSVTSATDSTSLTAGSEYPVYASHSSALVADDVGDHPSSLVPRLLPSLSIGNTPKLQYLIDYYDKVISPVIVAFDGPTNPYRSHILSLAVESETLQHAIAALSASNLRMRRGHNPLSTNRSSQSLSPSSHDHSVRKSLIAHSLMDVGIDRLPETSASEPSHEELYHKGASIKALNEQLADPLRRKDDSILATLLILCLYHICDTGVAKFKTQFAGVKKILALRGGTKGDNSKATNWLTIMFTWFDAMTASVNDRESQLDGDDLDMSSLNGDEWALENLAGCDGRLFKLIAKLGRLNLLSQNKPVAGCSTKSSPTAKVQQLPSPVTKNQDYYSMNYNRFDGNGWSAMVEEEPAEADTRAQFWKEWHEIRDKLRDWQLDGTITPPAEGDRRDIYHISESFRYSALLYTERLAYPHLPSSNAKFQSLVTQALFHISNVQSDVFLLWPLFITGTECVSEQGRYLIRERCLDIQKDSGFFNNISGLELLEKIWRDDETNDEQTPRLTASGLPMATNEFSTMGGHGFKWRKAMERVDGEYIVV</sequence>
<feature type="compositionally biased region" description="Low complexity" evidence="5">
    <location>
        <begin position="216"/>
        <end position="226"/>
    </location>
</feature>
<dbReference type="PANTHER" id="PTHR31069:SF28">
    <property type="entry name" value="ZN(II)2CYS6 TRANSCRIPTION FACTOR (EUROFUNG)"/>
    <property type="match status" value="1"/>
</dbReference>
<dbReference type="SUPFAM" id="SSF57701">
    <property type="entry name" value="Zn2/Cys6 DNA-binding domain"/>
    <property type="match status" value="1"/>
</dbReference>
<comment type="caution">
    <text evidence="7">The sequence shown here is derived from an EMBL/GenBank/DDBJ whole genome shotgun (WGS) entry which is preliminary data.</text>
</comment>
<feature type="domain" description="Zn(2)-C6 fungal-type" evidence="6">
    <location>
        <begin position="95"/>
        <end position="124"/>
    </location>
</feature>
<evidence type="ECO:0000256" key="1">
    <source>
        <dbReference type="ARBA" id="ARBA00023015"/>
    </source>
</evidence>
<feature type="region of interest" description="Disordered" evidence="5">
    <location>
        <begin position="65"/>
        <end position="92"/>
    </location>
</feature>
<feature type="region of interest" description="Disordered" evidence="5">
    <location>
        <begin position="177"/>
        <end position="271"/>
    </location>
</feature>
<feature type="region of interest" description="Disordered" evidence="5">
    <location>
        <begin position="500"/>
        <end position="521"/>
    </location>
</feature>
<dbReference type="Pfam" id="PF00172">
    <property type="entry name" value="Zn_clus"/>
    <property type="match status" value="1"/>
</dbReference>
<feature type="compositionally biased region" description="Low complexity" evidence="5">
    <location>
        <begin position="507"/>
        <end position="518"/>
    </location>
</feature>
<dbReference type="PROSITE" id="PS50048">
    <property type="entry name" value="ZN2_CY6_FUNGAL_2"/>
    <property type="match status" value="1"/>
</dbReference>
<evidence type="ECO:0000313" key="7">
    <source>
        <dbReference type="EMBL" id="KAF6236216.1"/>
    </source>
</evidence>
<dbReference type="RefSeq" id="XP_037165568.1">
    <property type="nucleotide sequence ID" value="XM_037307759.1"/>
</dbReference>
<dbReference type="OrthoDB" id="3431704at2759"/>
<accession>A0A8H6FWQ5</accession>
<keyword evidence="8" id="KW-1185">Reference proteome</keyword>
<organism evidence="7 8">
    <name type="scientific">Letharia columbiana</name>
    <dbReference type="NCBI Taxonomy" id="112416"/>
    <lineage>
        <taxon>Eukaryota</taxon>
        <taxon>Fungi</taxon>
        <taxon>Dikarya</taxon>
        <taxon>Ascomycota</taxon>
        <taxon>Pezizomycotina</taxon>
        <taxon>Lecanoromycetes</taxon>
        <taxon>OSLEUM clade</taxon>
        <taxon>Lecanoromycetidae</taxon>
        <taxon>Lecanorales</taxon>
        <taxon>Lecanorineae</taxon>
        <taxon>Parmeliaceae</taxon>
        <taxon>Letharia</taxon>
    </lineage>
</organism>
<dbReference type="EMBL" id="JACCJC010000021">
    <property type="protein sequence ID" value="KAF6236216.1"/>
    <property type="molecule type" value="Genomic_DNA"/>
</dbReference>
<dbReference type="Proteomes" id="UP000578531">
    <property type="component" value="Unassembled WGS sequence"/>
</dbReference>
<dbReference type="AlphaFoldDB" id="A0A8H6FWQ5"/>
<dbReference type="InterPro" id="IPR021858">
    <property type="entry name" value="Fun_TF"/>
</dbReference>
<dbReference type="InterPro" id="IPR036864">
    <property type="entry name" value="Zn2-C6_fun-type_DNA-bd_sf"/>
</dbReference>
<evidence type="ECO:0000256" key="5">
    <source>
        <dbReference type="SAM" id="MobiDB-lite"/>
    </source>
</evidence>
<dbReference type="PANTHER" id="PTHR31069">
    <property type="entry name" value="OLEATE-ACTIVATED TRANSCRIPTION FACTOR 1-RELATED"/>
    <property type="match status" value="1"/>
</dbReference>
<dbReference type="GeneID" id="59287507"/>
<proteinExistence type="predicted"/>
<name>A0A8H6FWQ5_9LECA</name>
<keyword evidence="3" id="KW-0804">Transcription</keyword>
<protein>
    <recommendedName>
        <fullName evidence="6">Zn(2)-C6 fungal-type domain-containing protein</fullName>
    </recommendedName>
</protein>
<evidence type="ECO:0000259" key="6">
    <source>
        <dbReference type="PROSITE" id="PS50048"/>
    </source>
</evidence>
<evidence type="ECO:0000313" key="8">
    <source>
        <dbReference type="Proteomes" id="UP000578531"/>
    </source>
</evidence>
<evidence type="ECO:0000256" key="3">
    <source>
        <dbReference type="ARBA" id="ARBA00023163"/>
    </source>
</evidence>
<keyword evidence="2" id="KW-0238">DNA-binding</keyword>
<dbReference type="GO" id="GO:0000981">
    <property type="term" value="F:DNA-binding transcription factor activity, RNA polymerase II-specific"/>
    <property type="evidence" value="ECO:0007669"/>
    <property type="project" value="InterPro"/>
</dbReference>
<feature type="compositionally biased region" description="Basic and acidic residues" evidence="5">
    <location>
        <begin position="181"/>
        <end position="190"/>
    </location>
</feature>
<dbReference type="Gene3D" id="4.10.240.10">
    <property type="entry name" value="Zn(2)-C6 fungal-type DNA-binding domain"/>
    <property type="match status" value="1"/>
</dbReference>
<gene>
    <name evidence="7" type="ORF">HO173_005846</name>
</gene>
<keyword evidence="1" id="KW-0805">Transcription regulation</keyword>